<evidence type="ECO:0000256" key="2">
    <source>
        <dbReference type="ARBA" id="ARBA00022741"/>
    </source>
</evidence>
<dbReference type="PROSITE" id="PS00486">
    <property type="entry name" value="DNA_MISMATCH_REPAIR_2"/>
    <property type="match status" value="1"/>
</dbReference>
<protein>
    <submittedName>
        <fullName evidence="8">MutS like ABC ATpase involved in DNA repair</fullName>
    </submittedName>
</protein>
<dbReference type="InterPro" id="IPR045076">
    <property type="entry name" value="MutS"/>
</dbReference>
<dbReference type="Gene3D" id="3.40.50.300">
    <property type="entry name" value="P-loop containing nucleotide triphosphate hydrolases"/>
    <property type="match status" value="1"/>
</dbReference>
<dbReference type="InterPro" id="IPR011184">
    <property type="entry name" value="DNA_mismatch_repair_Msh2"/>
</dbReference>
<reference evidence="8 9" key="1">
    <citation type="journal article" date="2004" name="Science">
        <title>Complete genome sequence of the apicomplexan, Cryptosporidium parvum.</title>
        <authorList>
            <person name="Abrahamsen M.S."/>
            <person name="Templeton T.J."/>
            <person name="Enomoto S."/>
            <person name="Abrahante J.E."/>
            <person name="Zhu G."/>
            <person name="Lancto C.A."/>
            <person name="Deng M."/>
            <person name="Liu C."/>
            <person name="Widmer G."/>
            <person name="Tzipori S."/>
            <person name="Buck G.A."/>
            <person name="Xu P."/>
            <person name="Bankier A.T."/>
            <person name="Dear P.H."/>
            <person name="Konfortov B.A."/>
            <person name="Spriggs H.F."/>
            <person name="Iyer L."/>
            <person name="Anantharaman V."/>
            <person name="Aravind L."/>
            <person name="Kapur V."/>
        </authorList>
    </citation>
    <scope>NUCLEOTIDE SEQUENCE [LARGE SCALE GENOMIC DNA]</scope>
    <source>
        <strain evidence="9">Iowa II</strain>
    </source>
</reference>
<dbReference type="GO" id="GO:0140664">
    <property type="term" value="F:ATP-dependent DNA damage sensor activity"/>
    <property type="evidence" value="ECO:0007669"/>
    <property type="project" value="InterPro"/>
</dbReference>
<dbReference type="GO" id="GO:0032301">
    <property type="term" value="C:MutSalpha complex"/>
    <property type="evidence" value="ECO:0007669"/>
    <property type="project" value="TreeGrafter"/>
</dbReference>
<evidence type="ECO:0000259" key="7">
    <source>
        <dbReference type="PROSITE" id="PS00486"/>
    </source>
</evidence>
<dbReference type="InterPro" id="IPR027417">
    <property type="entry name" value="P-loop_NTPase"/>
</dbReference>
<dbReference type="GO" id="GO:0006312">
    <property type="term" value="P:mitotic recombination"/>
    <property type="evidence" value="ECO:0007669"/>
    <property type="project" value="TreeGrafter"/>
</dbReference>
<evidence type="ECO:0000313" key="9">
    <source>
        <dbReference type="Proteomes" id="UP000006726"/>
    </source>
</evidence>
<organism evidence="8 9">
    <name type="scientific">Cryptosporidium parvum (strain Iowa II)</name>
    <dbReference type="NCBI Taxonomy" id="353152"/>
    <lineage>
        <taxon>Eukaryota</taxon>
        <taxon>Sar</taxon>
        <taxon>Alveolata</taxon>
        <taxon>Apicomplexa</taxon>
        <taxon>Conoidasida</taxon>
        <taxon>Coccidia</taxon>
        <taxon>Eucoccidiorida</taxon>
        <taxon>Eimeriorina</taxon>
        <taxon>Cryptosporidiidae</taxon>
        <taxon>Cryptosporidium</taxon>
    </lineage>
</organism>
<feature type="domain" description="DNA mismatch repair proteins mutS family" evidence="7">
    <location>
        <begin position="661"/>
        <end position="677"/>
    </location>
</feature>
<keyword evidence="2" id="KW-0547">Nucleotide-binding</keyword>
<dbReference type="PANTHER" id="PTHR11361">
    <property type="entry name" value="DNA MISMATCH REPAIR PROTEIN MUTS FAMILY MEMBER"/>
    <property type="match status" value="1"/>
</dbReference>
<dbReference type="InterPro" id="IPR000432">
    <property type="entry name" value="DNA_mismatch_repair_MutS_C"/>
</dbReference>
<evidence type="ECO:0000256" key="5">
    <source>
        <dbReference type="ARBA" id="ARBA00023204"/>
    </source>
</evidence>
<keyword evidence="5" id="KW-0227">DNA damage</keyword>
<dbReference type="Gene3D" id="3.30.420.110">
    <property type="entry name" value="MutS, connector domain"/>
    <property type="match status" value="1"/>
</dbReference>
<dbReference type="OrthoDB" id="295033at2759"/>
<dbReference type="PIRSF" id="PIRSF005813">
    <property type="entry name" value="MSH2"/>
    <property type="match status" value="1"/>
</dbReference>
<keyword evidence="4" id="KW-0238">DNA-binding</keyword>
<evidence type="ECO:0000256" key="6">
    <source>
        <dbReference type="SAM" id="Coils"/>
    </source>
</evidence>
<dbReference type="KEGG" id="cpv:cgd8_3950"/>
<keyword evidence="5" id="KW-0234">DNA repair</keyword>
<dbReference type="SUPFAM" id="SSF52540">
    <property type="entry name" value="P-loop containing nucleoside triphosphate hydrolases"/>
    <property type="match status" value="1"/>
</dbReference>
<dbReference type="PANTHER" id="PTHR11361:SF35">
    <property type="entry name" value="DNA MISMATCH REPAIR PROTEIN MSH2"/>
    <property type="match status" value="1"/>
</dbReference>
<dbReference type="Pfam" id="PF05192">
    <property type="entry name" value="MutS_III"/>
    <property type="match status" value="1"/>
</dbReference>
<dbReference type="GO" id="GO:0030983">
    <property type="term" value="F:mismatched DNA binding"/>
    <property type="evidence" value="ECO:0007669"/>
    <property type="project" value="InterPro"/>
</dbReference>
<dbReference type="Pfam" id="PF00488">
    <property type="entry name" value="MutS_V"/>
    <property type="match status" value="1"/>
</dbReference>
<dbReference type="GO" id="GO:0006298">
    <property type="term" value="P:mismatch repair"/>
    <property type="evidence" value="ECO:0007669"/>
    <property type="project" value="InterPro"/>
</dbReference>
<dbReference type="InterPro" id="IPR036187">
    <property type="entry name" value="DNA_mismatch_repair_MutS_sf"/>
</dbReference>
<sequence length="848" mass="95917">RMNNTIDINFKTRIFCSIVAKQTITEPKLGISLFDVNSGLISVANIEDNEQLSELESLLVRTQPSNVVYSVQKDCLSLKRLRNLLDMNNNWTCEEIEFPKSSTVEDFEVIISPLLRRSCSSYGKELESELIRHSLLNLIRHFQLVQSKENNSQCEIKFLVTKTFMRMDSACVQSLRIFPSKGESSKASTNLFGLLNKTRTKVGARRLEQWLRQPLIDEKQIISRQDVVEFFCKNDFLRQKLYGIHMRKVCDLDQIAVRFRTFASLMASESSKSEREPKFGLEDMVKLYDSVMQSGNIFSDIKDALEENKNSDSSPSFVQSVYDLILVPLESTLNRFKDYIRLVEKTIDLEEADKGNYLIIPYFTPELEKLSEEKNRIQRKIEAHRKDLDAYLCRERGYNEGSREAVRVIRGEGADTSLCFRVTRRDIEYFQDKKRFKQVRINKNDYIFRTNELMDLSDREEKVIKEYNNEQEQVLVKALSVASTYWSLVSRLAGILGSIDVLLSFSMTSLCAQIPFVRPKMVNGKCNLATEMKISEDGSTNCNCRFYCKELRHPLIEAQGTVSTTGQFVANDVELHRHGNLLSIITGPNMGGKSTYIRQIAICSLLAQIGCFVPAQEAQIPIMDQLMCRVGASDAQILGISTFFAEMIEASAILRSATERTLVIVDELGRGTSTFDGFGLAWSIASYLVSEKKCYTLFATHFHELSSLASSTPNVTNLRVTASTSKALSLSKQGSGVLKFLYKVEKGFTDKSLGVDVAELSGLPSETVKRSREKAEELTLVEQVYVDPQSCQNKKRLQLINVASNIKSSLEAVLNSAESCSDSNLFKEATFNSIQNLRELLNITVASC</sequence>
<dbReference type="GeneID" id="3374612"/>
<gene>
    <name evidence="8" type="ORF">cgd8_3950</name>
</gene>
<evidence type="ECO:0000256" key="3">
    <source>
        <dbReference type="ARBA" id="ARBA00022840"/>
    </source>
</evidence>
<evidence type="ECO:0000313" key="8">
    <source>
        <dbReference type="EMBL" id="EAK89722.1"/>
    </source>
</evidence>
<proteinExistence type="inferred from homology"/>
<dbReference type="InterPro" id="IPR007696">
    <property type="entry name" value="DNA_mismatch_repair_MutS_core"/>
</dbReference>
<dbReference type="EMBL" id="AAEE01000003">
    <property type="protein sequence ID" value="EAK89722.1"/>
    <property type="molecule type" value="Genomic_DNA"/>
</dbReference>
<accession>Q5CVI2</accession>
<dbReference type="Proteomes" id="UP000006726">
    <property type="component" value="Chromosome 8"/>
</dbReference>
<comment type="similarity">
    <text evidence="1">Belongs to the DNA mismatch repair MutS family.</text>
</comment>
<dbReference type="STRING" id="353152.Q5CVI2"/>
<dbReference type="SUPFAM" id="SSF48334">
    <property type="entry name" value="DNA repair protein MutS, domain III"/>
    <property type="match status" value="1"/>
</dbReference>
<dbReference type="OMA" id="KLYYAIL"/>
<dbReference type="AlphaFoldDB" id="Q5CVI2"/>
<dbReference type="RefSeq" id="XP_627287.1">
    <property type="nucleotide sequence ID" value="XM_627287.1"/>
</dbReference>
<name>Q5CVI2_CRYPI</name>
<keyword evidence="3" id="KW-0067">ATP-binding</keyword>
<keyword evidence="9" id="KW-1185">Reference proteome</keyword>
<comment type="caution">
    <text evidence="8">The sequence shown here is derived from an EMBL/GenBank/DDBJ whole genome shotgun (WGS) entry which is preliminary data.</text>
</comment>
<evidence type="ECO:0000256" key="1">
    <source>
        <dbReference type="ARBA" id="ARBA00006271"/>
    </source>
</evidence>
<dbReference type="FunCoup" id="Q5CVI2">
    <property type="interactions" value="407"/>
</dbReference>
<dbReference type="SMART" id="SM00533">
    <property type="entry name" value="MUTSd"/>
    <property type="match status" value="1"/>
</dbReference>
<dbReference type="CDD" id="cd03285">
    <property type="entry name" value="ABC_MSH2_euk"/>
    <property type="match status" value="1"/>
</dbReference>
<feature type="non-terminal residue" evidence="8">
    <location>
        <position position="1"/>
    </location>
</feature>
<feature type="coiled-coil region" evidence="6">
    <location>
        <begin position="367"/>
        <end position="394"/>
    </location>
</feature>
<dbReference type="Gene3D" id="1.10.1420.10">
    <property type="match status" value="1"/>
</dbReference>
<dbReference type="InParanoid" id="Q5CVI2"/>
<dbReference type="InterPro" id="IPR036678">
    <property type="entry name" value="MutS_con_dom_sf"/>
</dbReference>
<evidence type="ECO:0000256" key="4">
    <source>
        <dbReference type="ARBA" id="ARBA00023125"/>
    </source>
</evidence>
<dbReference type="SMART" id="SM00534">
    <property type="entry name" value="MUTSac"/>
    <property type="match status" value="1"/>
</dbReference>
<keyword evidence="6" id="KW-0175">Coiled coil</keyword>
<dbReference type="InterPro" id="IPR032642">
    <property type="entry name" value="Msh2_ATP-bd"/>
</dbReference>
<dbReference type="GO" id="GO:0005524">
    <property type="term" value="F:ATP binding"/>
    <property type="evidence" value="ECO:0007669"/>
    <property type="project" value="UniProtKB-KW"/>
</dbReference>